<keyword evidence="1" id="KW-0812">Transmembrane</keyword>
<name>I0V1Q7_9PSEU</name>
<dbReference type="EMBL" id="JH636049">
    <property type="protein sequence ID" value="EID54060.1"/>
    <property type="molecule type" value="Genomic_DNA"/>
</dbReference>
<sequence length="64" mass="6689">MPRRVTRPWASARGILFALALTFATTAAVHAFLAFSTSEWWPAALAAGLVAAAAWCAASALDGR</sequence>
<dbReference type="Proteomes" id="UP000004691">
    <property type="component" value="Unassembled WGS sequence"/>
</dbReference>
<dbReference type="RefSeq" id="WP_006238209.1">
    <property type="nucleotide sequence ID" value="NZ_JH636049.1"/>
</dbReference>
<protein>
    <submittedName>
        <fullName evidence="2">Uncharacterized protein</fullName>
    </submittedName>
</protein>
<dbReference type="AlphaFoldDB" id="I0V1Q7"/>
<keyword evidence="1" id="KW-0472">Membrane</keyword>
<feature type="transmembrane region" description="Helical" evidence="1">
    <location>
        <begin position="41"/>
        <end position="61"/>
    </location>
</feature>
<evidence type="ECO:0000313" key="2">
    <source>
        <dbReference type="EMBL" id="EID54060.1"/>
    </source>
</evidence>
<evidence type="ECO:0000313" key="3">
    <source>
        <dbReference type="Proteomes" id="UP000004691"/>
    </source>
</evidence>
<keyword evidence="1" id="KW-1133">Transmembrane helix</keyword>
<dbReference type="STRING" id="882086.SacxiDRAFT_1818"/>
<evidence type="ECO:0000256" key="1">
    <source>
        <dbReference type="SAM" id="Phobius"/>
    </source>
</evidence>
<accession>I0V1Q7</accession>
<reference evidence="2 3" key="1">
    <citation type="submission" date="2012-01" db="EMBL/GenBank/DDBJ databases">
        <title>Improved High-Quality Draft sequence of Saccharomonospora xinjiangensis XJ-54.</title>
        <authorList>
            <consortium name="US DOE Joint Genome Institute"/>
            <person name="Lucas S."/>
            <person name="Han J."/>
            <person name="Lapidus A."/>
            <person name="Cheng J.-F."/>
            <person name="Goodwin L."/>
            <person name="Pitluck S."/>
            <person name="Peters L."/>
            <person name="Mikhailova N."/>
            <person name="Teshima H."/>
            <person name="Detter J.C."/>
            <person name="Han C."/>
            <person name="Tapia R."/>
            <person name="Land M."/>
            <person name="Hauser L."/>
            <person name="Kyrpides N."/>
            <person name="Ivanova N."/>
            <person name="Pagani I."/>
            <person name="Brambilla E.-M."/>
            <person name="Klenk H.-P."/>
            <person name="Woyke T."/>
        </authorList>
    </citation>
    <scope>NUCLEOTIDE SEQUENCE [LARGE SCALE GENOMIC DNA]</scope>
    <source>
        <strain evidence="2 3">XJ-54</strain>
    </source>
</reference>
<proteinExistence type="predicted"/>
<dbReference type="HOGENOM" id="CLU_2865159_0_0_11"/>
<keyword evidence="3" id="KW-1185">Reference proteome</keyword>
<organism evidence="2 3">
    <name type="scientific">Saccharomonospora xinjiangensis XJ-54</name>
    <dbReference type="NCBI Taxonomy" id="882086"/>
    <lineage>
        <taxon>Bacteria</taxon>
        <taxon>Bacillati</taxon>
        <taxon>Actinomycetota</taxon>
        <taxon>Actinomycetes</taxon>
        <taxon>Pseudonocardiales</taxon>
        <taxon>Pseudonocardiaceae</taxon>
        <taxon>Saccharomonospora</taxon>
    </lineage>
</organism>
<gene>
    <name evidence="2" type="ORF">SacxiDRAFT_1818</name>
</gene>